<feature type="region of interest" description="Disordered" evidence="1">
    <location>
        <begin position="565"/>
        <end position="594"/>
    </location>
</feature>
<dbReference type="SMART" id="SM00460">
    <property type="entry name" value="TGc"/>
    <property type="match status" value="1"/>
</dbReference>
<keyword evidence="2" id="KW-0812">Transmembrane</keyword>
<evidence type="ECO:0000256" key="2">
    <source>
        <dbReference type="SAM" id="Phobius"/>
    </source>
</evidence>
<dbReference type="InterPro" id="IPR002931">
    <property type="entry name" value="Transglutaminase-like"/>
</dbReference>
<gene>
    <name evidence="4" type="ORF">SAMN05877753_1198</name>
</gene>
<protein>
    <submittedName>
        <fullName evidence="4">Transglutaminase superfamily protein</fullName>
    </submittedName>
</protein>
<name>A0A285D7P5_9BACI</name>
<dbReference type="Pfam" id="PF11992">
    <property type="entry name" value="TgpA_N"/>
    <property type="match status" value="1"/>
</dbReference>
<evidence type="ECO:0000259" key="3">
    <source>
        <dbReference type="SMART" id="SM00460"/>
    </source>
</evidence>
<dbReference type="Pfam" id="PF01841">
    <property type="entry name" value="Transglut_core"/>
    <property type="match status" value="1"/>
</dbReference>
<organism evidence="4 5">
    <name type="scientific">Bacillus oleivorans</name>
    <dbReference type="NCBI Taxonomy" id="1448271"/>
    <lineage>
        <taxon>Bacteria</taxon>
        <taxon>Bacillati</taxon>
        <taxon>Bacillota</taxon>
        <taxon>Bacilli</taxon>
        <taxon>Bacillales</taxon>
        <taxon>Bacillaceae</taxon>
        <taxon>Bacillus</taxon>
    </lineage>
</organism>
<reference evidence="4 5" key="1">
    <citation type="submission" date="2017-08" db="EMBL/GenBank/DDBJ databases">
        <authorList>
            <person name="de Groot N.N."/>
        </authorList>
    </citation>
    <scope>NUCLEOTIDE SEQUENCE [LARGE SCALE GENOMIC DNA]</scope>
    <source>
        <strain evidence="4 5">JC228</strain>
    </source>
</reference>
<dbReference type="InterPro" id="IPR052901">
    <property type="entry name" value="Bact_TGase-like"/>
</dbReference>
<evidence type="ECO:0000313" key="4">
    <source>
        <dbReference type="EMBL" id="SNX75832.1"/>
    </source>
</evidence>
<feature type="transmembrane region" description="Helical" evidence="2">
    <location>
        <begin position="614"/>
        <end position="632"/>
    </location>
</feature>
<evidence type="ECO:0000256" key="1">
    <source>
        <dbReference type="SAM" id="MobiDB-lite"/>
    </source>
</evidence>
<keyword evidence="2" id="KW-0472">Membrane</keyword>
<dbReference type="PANTHER" id="PTHR42736:SF1">
    <property type="entry name" value="PROTEIN-GLUTAMINE GAMMA-GLUTAMYLTRANSFERASE"/>
    <property type="match status" value="1"/>
</dbReference>
<proteinExistence type="predicted"/>
<keyword evidence="5" id="KW-1185">Reference proteome</keyword>
<feature type="transmembrane region" description="Helical" evidence="2">
    <location>
        <begin position="118"/>
        <end position="136"/>
    </location>
</feature>
<dbReference type="PANTHER" id="PTHR42736">
    <property type="entry name" value="PROTEIN-GLUTAMINE GAMMA-GLUTAMYLTRANSFERASE"/>
    <property type="match status" value="1"/>
</dbReference>
<feature type="transmembrane region" description="Helical" evidence="2">
    <location>
        <begin position="167"/>
        <end position="187"/>
    </location>
</feature>
<dbReference type="AlphaFoldDB" id="A0A285D7P5"/>
<dbReference type="RefSeq" id="WP_097160828.1">
    <property type="nucleotide sequence ID" value="NZ_JBEPMQ010000024.1"/>
</dbReference>
<feature type="domain" description="Transglutaminase-like" evidence="3">
    <location>
        <begin position="473"/>
        <end position="548"/>
    </location>
</feature>
<dbReference type="Gene3D" id="3.10.620.30">
    <property type="match status" value="1"/>
</dbReference>
<dbReference type="InterPro" id="IPR038765">
    <property type="entry name" value="Papain-like_cys_pep_sf"/>
</dbReference>
<dbReference type="EMBL" id="OAOP01000019">
    <property type="protein sequence ID" value="SNX75832.1"/>
    <property type="molecule type" value="Genomic_DNA"/>
</dbReference>
<feature type="transmembrane region" description="Helical" evidence="2">
    <location>
        <begin position="66"/>
        <end position="86"/>
    </location>
</feature>
<feature type="transmembrane region" description="Helical" evidence="2">
    <location>
        <begin position="141"/>
        <end position="161"/>
    </location>
</feature>
<evidence type="ECO:0000313" key="5">
    <source>
        <dbReference type="Proteomes" id="UP000219546"/>
    </source>
</evidence>
<feature type="transmembrane region" description="Helical" evidence="2">
    <location>
        <begin position="38"/>
        <end position="54"/>
    </location>
</feature>
<dbReference type="OrthoDB" id="9804872at2"/>
<dbReference type="InterPro" id="IPR021878">
    <property type="entry name" value="TgpA_N"/>
</dbReference>
<dbReference type="Proteomes" id="UP000219546">
    <property type="component" value="Unassembled WGS sequence"/>
</dbReference>
<accession>A0A285D7P5</accession>
<feature type="transmembrane region" description="Helical" evidence="2">
    <location>
        <begin position="199"/>
        <end position="220"/>
    </location>
</feature>
<sequence>MKKQYQLNWLTFILHIFGFLLLWEWIRPLEKIADTGDTHVFILFIGAGLLLFYLRIHWAVHLFISVIYILYTIYVLFPIQGVFSFWDWFPFYREDVFYNIKLIFQADWQAMSNPFRTTLFFIVLWLMIYLIHYWLVTRKRIFLFIFFTLIYITVLDTFSPYDAKGAIVRTVVIGFLTVGLLYFSRLLDREGISHKGRVFNKWAFSLALMVGFSTLVAIAAPKASPIWPDPVPYLEAYYKRGEDPGGLRKSGYSMDDSQLGGPYIADNTLVFQAEVDDTHYWRIETKDVYTGKGWIAAQPSSTIPFEGLDPVPLSIFPEESRGENERTAQIQFAQTFTQLVYPSGIKQVIDTNPNASFVLDPSVERITPLRNGNPTPITSAEYTYHMPLYSLSGMKAAQNTGGLSPDFVARYTQLPEALPSRVVDLAEEITADKTNWYDKAAAIRDYLRSGSYTYDQLNVAIPGEDDDYVDQFLFETFRGYCDNFSTSMVVLLRAADIPARWVKGFTEGTVSDYQSDGRIVYDIQNNNAHSWVEVYFPEVGWVPFEPTPGFSNNVTIDYDLETNLDDTETPELPETEKPETPTPEEEDQSSAGGGNGLTLSEIWDNIKTFVAAHVFWFIGGFIIAALIGLYLYKIRAKWLPRILFLRYRNKNDASSFMDSYVSLLRQFKRYGIKLEDGQTLRTYAKYIDSFFSTNDMSKITMVYESFVYGQNQEADFKELMKCWENLMKKTMA</sequence>
<keyword evidence="2" id="KW-1133">Transmembrane helix</keyword>
<dbReference type="SUPFAM" id="SSF54001">
    <property type="entry name" value="Cysteine proteinases"/>
    <property type="match status" value="1"/>
</dbReference>
<feature type="transmembrane region" description="Helical" evidence="2">
    <location>
        <begin position="7"/>
        <end position="26"/>
    </location>
</feature>